<proteinExistence type="predicted"/>
<feature type="compositionally biased region" description="Basic and acidic residues" evidence="1">
    <location>
        <begin position="87"/>
        <end position="108"/>
    </location>
</feature>
<feature type="compositionally biased region" description="Basic residues" evidence="1">
    <location>
        <begin position="75"/>
        <end position="84"/>
    </location>
</feature>
<dbReference type="STRING" id="1122142.SAMN02910414_00072"/>
<dbReference type="EMBL" id="FNPG01000004">
    <property type="protein sequence ID" value="SDX84132.1"/>
    <property type="molecule type" value="Genomic_DNA"/>
</dbReference>
<dbReference type="RefSeq" id="WP_074714887.1">
    <property type="nucleotide sequence ID" value="NZ_FNPG01000004.1"/>
</dbReference>
<evidence type="ECO:0000256" key="1">
    <source>
        <dbReference type="SAM" id="MobiDB-lite"/>
    </source>
</evidence>
<dbReference type="Proteomes" id="UP000183918">
    <property type="component" value="Unassembled WGS sequence"/>
</dbReference>
<evidence type="ECO:0000313" key="2">
    <source>
        <dbReference type="EMBL" id="SDX84132.1"/>
    </source>
</evidence>
<dbReference type="AlphaFoldDB" id="A0A1H3EZ95"/>
<gene>
    <name evidence="2" type="ORF">SAMN02910414_00072</name>
</gene>
<feature type="region of interest" description="Disordered" evidence="1">
    <location>
        <begin position="41"/>
        <end position="108"/>
    </location>
</feature>
<accession>A0A1H3EZ95</accession>
<protein>
    <submittedName>
        <fullName evidence="2">Uncharacterized protein</fullName>
    </submittedName>
</protein>
<evidence type="ECO:0000313" key="3">
    <source>
        <dbReference type="Proteomes" id="UP000183918"/>
    </source>
</evidence>
<reference evidence="2 3" key="1">
    <citation type="submission" date="2016-10" db="EMBL/GenBank/DDBJ databases">
        <authorList>
            <person name="de Groot N.N."/>
        </authorList>
    </citation>
    <scope>NUCLEOTIDE SEQUENCE [LARGE SCALE GENOMIC DNA]</scope>
    <source>
        <strain evidence="2 3">DSM 14045</strain>
    </source>
</reference>
<dbReference type="OrthoDB" id="2064336at2"/>
<feature type="compositionally biased region" description="Basic and acidic residues" evidence="1">
    <location>
        <begin position="55"/>
        <end position="74"/>
    </location>
</feature>
<sequence>MAITPVSINGVIQRLDDMNHLKQHEESKPLVDQQNISHEVAKQQELKYTTVQQTHKSDQLDKKYDAKDKGSNEYKKRKNKKKNASSKSDEEGEFGKVTEKNSHFDITI</sequence>
<keyword evidence="3" id="KW-1185">Reference proteome</keyword>
<name>A0A1H3EZ95_9FIRM</name>
<organism evidence="2 3">
    <name type="scientific">Lachnobacterium bovis DSM 14045</name>
    <dbReference type="NCBI Taxonomy" id="1122142"/>
    <lineage>
        <taxon>Bacteria</taxon>
        <taxon>Bacillati</taxon>
        <taxon>Bacillota</taxon>
        <taxon>Clostridia</taxon>
        <taxon>Lachnospirales</taxon>
        <taxon>Lachnospiraceae</taxon>
        <taxon>Lachnobacterium</taxon>
    </lineage>
</organism>